<dbReference type="GO" id="GO:0042626">
    <property type="term" value="F:ATPase-coupled transmembrane transporter activity"/>
    <property type="evidence" value="ECO:0007669"/>
    <property type="project" value="TreeGrafter"/>
</dbReference>
<evidence type="ECO:0000256" key="7">
    <source>
        <dbReference type="ARBA" id="ARBA00022840"/>
    </source>
</evidence>
<evidence type="ECO:0000259" key="11">
    <source>
        <dbReference type="PROSITE" id="PS50893"/>
    </source>
</evidence>
<dbReference type="GO" id="GO:0016887">
    <property type="term" value="F:ATP hydrolysis activity"/>
    <property type="evidence" value="ECO:0007669"/>
    <property type="project" value="InterPro"/>
</dbReference>
<evidence type="ECO:0000256" key="9">
    <source>
        <dbReference type="ARBA" id="ARBA00023136"/>
    </source>
</evidence>
<dbReference type="PATRIC" id="fig|999432.5.peg.1733"/>
<dbReference type="InterPro" id="IPR003439">
    <property type="entry name" value="ABC_transporter-like_ATP-bd"/>
</dbReference>
<dbReference type="PROSITE" id="PS50893">
    <property type="entry name" value="ABC_TRANSPORTER_2"/>
    <property type="match status" value="2"/>
</dbReference>
<dbReference type="InterPro" id="IPR003593">
    <property type="entry name" value="AAA+_ATPase"/>
</dbReference>
<dbReference type="AlphaFoldDB" id="A0A0E2E4C2"/>
<dbReference type="InterPro" id="IPR027417">
    <property type="entry name" value="P-loop_NTPase"/>
</dbReference>
<comment type="function">
    <text evidence="10">Probably part of an ABC transporter complex. Responsible for energy coupling to the transport system.</text>
</comment>
<keyword evidence="7" id="KW-0067">ATP-binding</keyword>
<dbReference type="SMART" id="SM00382">
    <property type="entry name" value="AAA"/>
    <property type="match status" value="2"/>
</dbReference>
<dbReference type="Gene3D" id="3.40.50.300">
    <property type="entry name" value="P-loop containing nucleotide triphosphate hydrolases"/>
    <property type="match status" value="2"/>
</dbReference>
<keyword evidence="4" id="KW-1003">Cell membrane</keyword>
<keyword evidence="5" id="KW-0677">Repeat</keyword>
<evidence type="ECO:0000256" key="1">
    <source>
        <dbReference type="ARBA" id="ARBA00004202"/>
    </source>
</evidence>
<dbReference type="SUPFAM" id="SSF52540">
    <property type="entry name" value="P-loop containing nucleoside triphosphate hydrolases"/>
    <property type="match status" value="2"/>
</dbReference>
<dbReference type="InterPro" id="IPR017871">
    <property type="entry name" value="ABC_transporter-like_CS"/>
</dbReference>
<dbReference type="CDD" id="cd03226">
    <property type="entry name" value="ABC_cobalt_CbiO_domain2"/>
    <property type="match status" value="1"/>
</dbReference>
<evidence type="ECO:0000313" key="12">
    <source>
        <dbReference type="EMBL" id="EMB33310.1"/>
    </source>
</evidence>
<dbReference type="PANTHER" id="PTHR43553:SF23">
    <property type="entry name" value="ABC TRANSPORTER ATP-BINDING COMPONENT"/>
    <property type="match status" value="1"/>
</dbReference>
<dbReference type="PANTHER" id="PTHR43553">
    <property type="entry name" value="HEAVY METAL TRANSPORTER"/>
    <property type="match status" value="1"/>
</dbReference>
<keyword evidence="6" id="KW-0547">Nucleotide-binding</keyword>
<evidence type="ECO:0000256" key="10">
    <source>
        <dbReference type="ARBA" id="ARBA00025157"/>
    </source>
</evidence>
<keyword evidence="9" id="KW-0472">Membrane</keyword>
<protein>
    <recommendedName>
        <fullName evidence="11">ABC transporter domain-containing protein</fullName>
    </recommendedName>
</protein>
<feature type="domain" description="ABC transporter" evidence="11">
    <location>
        <begin position="261"/>
        <end position="489"/>
    </location>
</feature>
<dbReference type="Pfam" id="PF00005">
    <property type="entry name" value="ABC_tran"/>
    <property type="match status" value="2"/>
</dbReference>
<feature type="domain" description="ABC transporter" evidence="11">
    <location>
        <begin position="2"/>
        <end position="240"/>
    </location>
</feature>
<evidence type="ECO:0000256" key="6">
    <source>
        <dbReference type="ARBA" id="ARBA00022741"/>
    </source>
</evidence>
<dbReference type="Proteomes" id="UP000011705">
    <property type="component" value="Chromosome"/>
</dbReference>
<keyword evidence="8" id="KW-1278">Translocase</keyword>
<evidence type="ECO:0000256" key="3">
    <source>
        <dbReference type="ARBA" id="ARBA00022448"/>
    </source>
</evidence>
<sequence length="491" mass="55285">MLSLKDISYKTRSGHLILDNINLEIKKGEFVVITGKSGSGKSTLGSVINGLISHYYDGVLTGEAYLNGKDIRTMEFSQIGCMVGCIFQDPRSQFFMTDPFSETAFGCSNMLLNREEILKRVDNSLKLLGINHLKEKSIFKLSSGEKQKLAIASCYAMSPDIFLFDEPTANLDIHSIFDLENILRSLKDEGKTIIVLEHRLFYLSTLCSRMLIMDKGRITGEYSKDEFFELQKNNKNIRPIYLENLDTVHSKSIIDKTTPLFEIKNISYSHSKQEKTDVLKDISIRAYEKEVIGIIGENGAGKTTLAKLCTGLLKEKSGSVLIKGEKRSYKKRAGSLYFVMQDSDFQLFGNTVEDELNIGKKGGGLSDTEKETVLSDFEILDLKERHPLALSRGQKQRLTIAAAFCNNCKILFLDEPTSGLDKHSMDLVSKSILTAANAGRLIFVISHDYEFLLSVCNRIIYLKSGMVHADFNLNNDTKKMLWELLSKKEEM</sequence>
<evidence type="ECO:0000256" key="8">
    <source>
        <dbReference type="ARBA" id="ARBA00022967"/>
    </source>
</evidence>
<dbReference type="InterPro" id="IPR050095">
    <property type="entry name" value="ECF_ABC_transporter_ATP-bd"/>
</dbReference>
<dbReference type="EMBL" id="AGDV01000012">
    <property type="protein sequence ID" value="EMB33310.1"/>
    <property type="molecule type" value="Genomic_DNA"/>
</dbReference>
<organism evidence="12">
    <name type="scientific">Treponema denticola H-22</name>
    <dbReference type="NCBI Taxonomy" id="999432"/>
    <lineage>
        <taxon>Bacteria</taxon>
        <taxon>Pseudomonadati</taxon>
        <taxon>Spirochaetota</taxon>
        <taxon>Spirochaetia</taxon>
        <taxon>Spirochaetales</taxon>
        <taxon>Treponemataceae</taxon>
        <taxon>Treponema</taxon>
    </lineage>
</organism>
<accession>A0A0E2E4C2</accession>
<keyword evidence="3" id="KW-0813">Transport</keyword>
<dbReference type="GO" id="GO:0043190">
    <property type="term" value="C:ATP-binding cassette (ABC) transporter complex"/>
    <property type="evidence" value="ECO:0007669"/>
    <property type="project" value="TreeGrafter"/>
</dbReference>
<evidence type="ECO:0000256" key="2">
    <source>
        <dbReference type="ARBA" id="ARBA00005417"/>
    </source>
</evidence>
<reference evidence="12" key="1">
    <citation type="submission" date="2012-01" db="EMBL/GenBank/DDBJ databases">
        <title>The Genome Sequence of Treponema denticola H-22.</title>
        <authorList>
            <consortium name="The Broad Institute Genome Sequencing Platform"/>
            <person name="Earl A."/>
            <person name="Ward D."/>
            <person name="Feldgarden M."/>
            <person name="Gevers D."/>
            <person name="Blanton J.M."/>
            <person name="Fenno C.J."/>
            <person name="Baranova O.V."/>
            <person name="Mathney J."/>
            <person name="Dewhirst F.E."/>
            <person name="Izard J."/>
            <person name="Young S.K."/>
            <person name="Zeng Q."/>
            <person name="Gargeya S."/>
            <person name="Fitzgerald M."/>
            <person name="Haas B."/>
            <person name="Abouelleil A."/>
            <person name="Alvarado L."/>
            <person name="Arachchi H.M."/>
            <person name="Berlin A."/>
            <person name="Chapman S.B."/>
            <person name="Gearin G."/>
            <person name="Goldberg J."/>
            <person name="Griggs A."/>
            <person name="Gujja S."/>
            <person name="Hansen M."/>
            <person name="Heiman D."/>
            <person name="Howarth C."/>
            <person name="Larimer J."/>
            <person name="Lui A."/>
            <person name="MacDonald P.J.P."/>
            <person name="McCowen C."/>
            <person name="Montmayeur A."/>
            <person name="Murphy C."/>
            <person name="Neiman D."/>
            <person name="Pearson M."/>
            <person name="Priest M."/>
            <person name="Roberts A."/>
            <person name="Saif S."/>
            <person name="Shea T."/>
            <person name="Sisk P."/>
            <person name="Stolte C."/>
            <person name="Sykes S."/>
            <person name="Wortman J."/>
            <person name="Nusbaum C."/>
            <person name="Birren B."/>
        </authorList>
    </citation>
    <scope>NUCLEOTIDE SEQUENCE [LARGE SCALE GENOMIC DNA]</scope>
    <source>
        <strain evidence="12">H-22</strain>
    </source>
</reference>
<name>A0A0E2E4C2_TREDN</name>
<evidence type="ECO:0000256" key="5">
    <source>
        <dbReference type="ARBA" id="ARBA00022737"/>
    </source>
</evidence>
<dbReference type="CDD" id="cd03225">
    <property type="entry name" value="ABC_cobalt_CbiO_domain1"/>
    <property type="match status" value="1"/>
</dbReference>
<dbReference type="InterPro" id="IPR015856">
    <property type="entry name" value="ABC_transpr_CbiO/EcfA_su"/>
</dbReference>
<dbReference type="GO" id="GO:0005524">
    <property type="term" value="F:ATP binding"/>
    <property type="evidence" value="ECO:0007669"/>
    <property type="project" value="UniProtKB-KW"/>
</dbReference>
<comment type="similarity">
    <text evidence="2">Belongs to the ABC transporter superfamily.</text>
</comment>
<dbReference type="HOGENOM" id="CLU_000604_86_7_12"/>
<dbReference type="RefSeq" id="WP_002684836.1">
    <property type="nucleotide sequence ID" value="NZ_CM001795.1"/>
</dbReference>
<gene>
    <name evidence="12" type="ORF">HMPREF9726_01671</name>
</gene>
<dbReference type="PROSITE" id="PS00211">
    <property type="entry name" value="ABC_TRANSPORTER_1"/>
    <property type="match status" value="1"/>
</dbReference>
<comment type="caution">
    <text evidence="12">The sequence shown here is derived from an EMBL/GenBank/DDBJ whole genome shotgun (WGS) entry which is preliminary data.</text>
</comment>
<proteinExistence type="inferred from homology"/>
<comment type="subcellular location">
    <subcellularLocation>
        <location evidence="1">Cell membrane</location>
        <topology evidence="1">Peripheral membrane protein</topology>
    </subcellularLocation>
</comment>
<evidence type="ECO:0000256" key="4">
    <source>
        <dbReference type="ARBA" id="ARBA00022475"/>
    </source>
</evidence>